<dbReference type="RefSeq" id="WP_133108538.1">
    <property type="nucleotide sequence ID" value="NZ_SMNA01000007.1"/>
</dbReference>
<dbReference type="InterPro" id="IPR028212">
    <property type="entry name" value="GHL6"/>
</dbReference>
<dbReference type="SUPFAM" id="SSF52317">
    <property type="entry name" value="Class I glutamine amidotransferase-like"/>
    <property type="match status" value="1"/>
</dbReference>
<dbReference type="Proteomes" id="UP000504882">
    <property type="component" value="Unassembled WGS sequence"/>
</dbReference>
<dbReference type="Gene3D" id="3.40.50.880">
    <property type="match status" value="1"/>
</dbReference>
<gene>
    <name evidence="1" type="ORF">EXU48_15210</name>
</gene>
<protein>
    <recommendedName>
        <fullName evidence="3">Beta-galactosidase trimerisation domain-containing protein</fullName>
    </recommendedName>
</protein>
<proteinExistence type="predicted"/>
<dbReference type="InterPro" id="IPR017853">
    <property type="entry name" value="GH"/>
</dbReference>
<dbReference type="InterPro" id="IPR029062">
    <property type="entry name" value="Class_I_gatase-like"/>
</dbReference>
<dbReference type="SUPFAM" id="SSF51445">
    <property type="entry name" value="(Trans)glycosidases"/>
    <property type="match status" value="1"/>
</dbReference>
<dbReference type="PANTHER" id="PTHR43405">
    <property type="entry name" value="GLYCOSYL HYDROLASE DIGH"/>
    <property type="match status" value="1"/>
</dbReference>
<sequence length="730" mass="80851">MLTTDHEPGLDPIPQGPTTARSLDWFRTATRWTQLTFVEDDPLHFDPEFWISVMRQSRSNALCLSAGGYMAFYPTRIPFHYRSRHLGNTDPFGDLVAGARELDMHVMARVDPHAIHADAAQAHPEWLARDADGNPIPHWAFPDIWLTDPFSTYHREFITDVAREIVRDYDVDAVFANRWEGPSAISYSEAAERRFFDDTGLHLPRTQDRTDPAWRAYTAWRSRQLSELVVLWDDAVREVRPHARFIPNRGAMLTRDLVRDLVDDRYPMFFIDKQGRSENEALWWSGRIGKRSRGMFPDRPVALITSVGPEHGEYRWKDSVADPHEIVTWMADGFVHGALPWYTKFNANVFDTRWVAPIVDAFGLHERVAGVFEGMAITSEVAILDNVRLDPTNPWAGYTAGSVDEDGFYQALVEARVPFDYLADTELTLERLAPYRVLILPNCRALSDAHCAVIREWVAGGGSLVAAHESSLVTDGDGTELALGDVLGVRLTQAPRGPVKNNYIALDPQHPLAAGFDGATRVVGGTRLVGVEPIEIPTAAGTAGADVTTVPFRFVPDYPDLPMEEVYPRGGEGSAAVVCREQPGGGRSVYLAFNVGEILWAAMQHDHARLIRNAVAWALGGEPRVRIEGQGFVDVAVRTDATSMAVALVNLNNPMAMRGQNRETIPLPPQEISVALPDGATGATARLVLADTWAPAHVADGRVHVSVPAVDVLEVAHLTWTYARPGPQQP</sequence>
<dbReference type="Gene3D" id="3.20.20.80">
    <property type="entry name" value="Glycosidases"/>
    <property type="match status" value="1"/>
</dbReference>
<keyword evidence="2" id="KW-1185">Reference proteome</keyword>
<dbReference type="CDD" id="cd03143">
    <property type="entry name" value="A4_beta-galactosidase_middle_domain"/>
    <property type="match status" value="1"/>
</dbReference>
<dbReference type="EMBL" id="SMNA01000007">
    <property type="protein sequence ID" value="TDE91504.1"/>
    <property type="molecule type" value="Genomic_DNA"/>
</dbReference>
<organism evidence="1 2">
    <name type="scientific">Occultella glacieicola</name>
    <dbReference type="NCBI Taxonomy" id="2518684"/>
    <lineage>
        <taxon>Bacteria</taxon>
        <taxon>Bacillati</taxon>
        <taxon>Actinomycetota</taxon>
        <taxon>Actinomycetes</taxon>
        <taxon>Micrococcales</taxon>
        <taxon>Ruaniaceae</taxon>
        <taxon>Occultella</taxon>
    </lineage>
</organism>
<dbReference type="InterPro" id="IPR052177">
    <property type="entry name" value="Divisome_Glycosyl_Hydrolase"/>
</dbReference>
<comment type="caution">
    <text evidence="1">The sequence shown here is derived from an EMBL/GenBank/DDBJ whole genome shotgun (WGS) entry which is preliminary data.</text>
</comment>
<accession>A0ABY2E2S8</accession>
<evidence type="ECO:0000313" key="2">
    <source>
        <dbReference type="Proteomes" id="UP000504882"/>
    </source>
</evidence>
<dbReference type="PANTHER" id="PTHR43405:SF1">
    <property type="entry name" value="GLYCOSYL HYDROLASE DIGH"/>
    <property type="match status" value="1"/>
</dbReference>
<evidence type="ECO:0000313" key="1">
    <source>
        <dbReference type="EMBL" id="TDE91504.1"/>
    </source>
</evidence>
<dbReference type="Pfam" id="PF14871">
    <property type="entry name" value="GHL6"/>
    <property type="match status" value="1"/>
</dbReference>
<reference evidence="1 2" key="1">
    <citation type="submission" date="2019-03" db="EMBL/GenBank/DDBJ databases">
        <title>Genomic features of bacteria from cold environments.</title>
        <authorList>
            <person name="Shen L."/>
        </authorList>
    </citation>
    <scope>NUCLEOTIDE SEQUENCE [LARGE SCALE GENOMIC DNA]</scope>
    <source>
        <strain evidence="2">T3246-1</strain>
    </source>
</reference>
<name>A0ABY2E2S8_9MICO</name>
<evidence type="ECO:0008006" key="3">
    <source>
        <dbReference type="Google" id="ProtNLM"/>
    </source>
</evidence>